<protein>
    <submittedName>
        <fullName evidence="1">Uncharacterized protein</fullName>
    </submittedName>
</protein>
<dbReference type="RefSeq" id="WP_184202997.1">
    <property type="nucleotide sequence ID" value="NZ_JACHGW010000005.1"/>
</dbReference>
<evidence type="ECO:0000313" key="2">
    <source>
        <dbReference type="Proteomes" id="UP000520814"/>
    </source>
</evidence>
<dbReference type="EMBL" id="JACHGW010000005">
    <property type="protein sequence ID" value="MBB6053067.1"/>
    <property type="molecule type" value="Genomic_DNA"/>
</dbReference>
<organism evidence="1 2">
    <name type="scientific">Armatimonas rosea</name>
    <dbReference type="NCBI Taxonomy" id="685828"/>
    <lineage>
        <taxon>Bacteria</taxon>
        <taxon>Bacillati</taxon>
        <taxon>Armatimonadota</taxon>
        <taxon>Armatimonadia</taxon>
        <taxon>Armatimonadales</taxon>
        <taxon>Armatimonadaceae</taxon>
        <taxon>Armatimonas</taxon>
    </lineage>
</organism>
<dbReference type="Proteomes" id="UP000520814">
    <property type="component" value="Unassembled WGS sequence"/>
</dbReference>
<proteinExistence type="predicted"/>
<dbReference type="AlphaFoldDB" id="A0A7W9SUH5"/>
<dbReference type="PROSITE" id="PS51257">
    <property type="entry name" value="PROKAR_LIPOPROTEIN"/>
    <property type="match status" value="1"/>
</dbReference>
<name>A0A7W9SUH5_ARMRO</name>
<gene>
    <name evidence="1" type="ORF">HNQ39_004899</name>
</gene>
<accession>A0A7W9SUH5</accession>
<sequence length="101" mass="10952">MFIEIRDNRFSPPPPKKENKLEAAVNPLITSVACAFTLGAAVLMSQQLNPTDAGHTYDAAQIPAMMQKEVARIQNDPHMPPQAKRMALGALAAHGVQVPKH</sequence>
<evidence type="ECO:0000313" key="1">
    <source>
        <dbReference type="EMBL" id="MBB6053067.1"/>
    </source>
</evidence>
<keyword evidence="2" id="KW-1185">Reference proteome</keyword>
<reference evidence="1 2" key="1">
    <citation type="submission" date="2020-08" db="EMBL/GenBank/DDBJ databases">
        <title>Genomic Encyclopedia of Type Strains, Phase IV (KMG-IV): sequencing the most valuable type-strain genomes for metagenomic binning, comparative biology and taxonomic classification.</title>
        <authorList>
            <person name="Goeker M."/>
        </authorList>
    </citation>
    <scope>NUCLEOTIDE SEQUENCE [LARGE SCALE GENOMIC DNA]</scope>
    <source>
        <strain evidence="1 2">DSM 23562</strain>
    </source>
</reference>
<comment type="caution">
    <text evidence="1">The sequence shown here is derived from an EMBL/GenBank/DDBJ whole genome shotgun (WGS) entry which is preliminary data.</text>
</comment>